<comment type="caution">
    <text evidence="1">The sequence shown here is derived from an EMBL/GenBank/DDBJ whole genome shotgun (WGS) entry which is preliminary data.</text>
</comment>
<sequence length="190" mass="21919">MPLIEDGRLARIFFHIAGDGYAGKFGGSHPHYFNTNRAVVNEFVNDLSTFGIVNVRFQENRARVTFPKVIVHVLKHLYKTSFLSREIRIPQELSSVRRQVIAQGIKALADDEASVCRNRIRIHSSNKRFLEDIFDLMTQKFPSLAEYVSINSTRNNEHYLTIRKNGMKLSSEIIGFTHTQKKKRLDSLVR</sequence>
<dbReference type="AlphaFoldDB" id="A0A133VA97"/>
<dbReference type="EMBL" id="LHYB01000073">
    <property type="protein sequence ID" value="KXB03359.1"/>
    <property type="molecule type" value="Genomic_DNA"/>
</dbReference>
<organism evidence="1 2">
    <name type="scientific">candidate division MSBL1 archaeon SCGC-AAA261O19</name>
    <dbReference type="NCBI Taxonomy" id="1698277"/>
    <lineage>
        <taxon>Archaea</taxon>
        <taxon>Methanobacteriati</taxon>
        <taxon>Methanobacteriota</taxon>
        <taxon>candidate division MSBL1</taxon>
    </lineage>
</organism>
<name>A0A133VA97_9EURY</name>
<dbReference type="Proteomes" id="UP000070076">
    <property type="component" value="Unassembled WGS sequence"/>
</dbReference>
<protein>
    <recommendedName>
        <fullName evidence="3">Homing endonuclease LAGLIDADG domain-containing protein</fullName>
    </recommendedName>
</protein>
<evidence type="ECO:0008006" key="3">
    <source>
        <dbReference type="Google" id="ProtNLM"/>
    </source>
</evidence>
<proteinExistence type="predicted"/>
<dbReference type="Gene3D" id="3.10.28.10">
    <property type="entry name" value="Homing endonucleases"/>
    <property type="match status" value="1"/>
</dbReference>
<keyword evidence="2" id="KW-1185">Reference proteome</keyword>
<reference evidence="1 2" key="1">
    <citation type="journal article" date="2016" name="Sci. Rep.">
        <title>Metabolic traits of an uncultured archaeal lineage -MSBL1- from brine pools of the Red Sea.</title>
        <authorList>
            <person name="Mwirichia R."/>
            <person name="Alam I."/>
            <person name="Rashid M."/>
            <person name="Vinu M."/>
            <person name="Ba-Alawi W."/>
            <person name="Anthony Kamau A."/>
            <person name="Kamanda Ngugi D."/>
            <person name="Goker M."/>
            <person name="Klenk H.P."/>
            <person name="Bajic V."/>
            <person name="Stingl U."/>
        </authorList>
    </citation>
    <scope>NUCLEOTIDE SEQUENCE [LARGE SCALE GENOMIC DNA]</scope>
    <source>
        <strain evidence="1">SCGC-AAA261O19</strain>
    </source>
</reference>
<evidence type="ECO:0000313" key="1">
    <source>
        <dbReference type="EMBL" id="KXB03359.1"/>
    </source>
</evidence>
<gene>
    <name evidence="1" type="ORF">AKJ48_03960</name>
</gene>
<dbReference type="InterPro" id="IPR027434">
    <property type="entry name" value="Homing_endonucl"/>
</dbReference>
<evidence type="ECO:0000313" key="2">
    <source>
        <dbReference type="Proteomes" id="UP000070076"/>
    </source>
</evidence>
<accession>A0A133VA97</accession>